<dbReference type="Proteomes" id="UP001596074">
    <property type="component" value="Unassembled WGS sequence"/>
</dbReference>
<dbReference type="RefSeq" id="WP_378283686.1">
    <property type="nucleotide sequence ID" value="NZ_JBHSON010000028.1"/>
</dbReference>
<gene>
    <name evidence="1" type="ORF">ACFPZN_20655</name>
</gene>
<reference evidence="2" key="1">
    <citation type="journal article" date="2019" name="Int. J. Syst. Evol. Microbiol.">
        <title>The Global Catalogue of Microorganisms (GCM) 10K type strain sequencing project: providing services to taxonomists for standard genome sequencing and annotation.</title>
        <authorList>
            <consortium name="The Broad Institute Genomics Platform"/>
            <consortium name="The Broad Institute Genome Sequencing Center for Infectious Disease"/>
            <person name="Wu L."/>
            <person name="Ma J."/>
        </authorList>
    </citation>
    <scope>NUCLEOTIDE SEQUENCE [LARGE SCALE GENOMIC DNA]</scope>
    <source>
        <strain evidence="2">KCTC 42087</strain>
    </source>
</reference>
<evidence type="ECO:0000313" key="2">
    <source>
        <dbReference type="Proteomes" id="UP001596074"/>
    </source>
</evidence>
<evidence type="ECO:0000313" key="1">
    <source>
        <dbReference type="EMBL" id="MFC5748048.1"/>
    </source>
</evidence>
<sequence>MTDGGLNGPYYLPEHVLLSDLNQECVFRQPANVREVTALIEIAWGEPMGGYAWDGDQRWTPESVRDWWADRGFVRTWIAAELADEHSANEREALHTYAAYLDNGMERYLRGYLFWLIERTEPRLGELLPDL</sequence>
<keyword evidence="2" id="KW-1185">Reference proteome</keyword>
<name>A0ABW0ZZR7_9ACTN</name>
<protein>
    <submittedName>
        <fullName evidence="1">Uncharacterized protein</fullName>
    </submittedName>
</protein>
<dbReference type="EMBL" id="JBHSON010000028">
    <property type="protein sequence ID" value="MFC5748048.1"/>
    <property type="molecule type" value="Genomic_DNA"/>
</dbReference>
<organism evidence="1 2">
    <name type="scientific">Actinomadura rugatobispora</name>
    <dbReference type="NCBI Taxonomy" id="1994"/>
    <lineage>
        <taxon>Bacteria</taxon>
        <taxon>Bacillati</taxon>
        <taxon>Actinomycetota</taxon>
        <taxon>Actinomycetes</taxon>
        <taxon>Streptosporangiales</taxon>
        <taxon>Thermomonosporaceae</taxon>
        <taxon>Actinomadura</taxon>
    </lineage>
</organism>
<proteinExistence type="predicted"/>
<accession>A0ABW0ZZR7</accession>
<comment type="caution">
    <text evidence="1">The sequence shown here is derived from an EMBL/GenBank/DDBJ whole genome shotgun (WGS) entry which is preliminary data.</text>
</comment>